<dbReference type="EMBL" id="CADCXW020000334">
    <property type="protein sequence ID" value="CAD1572043.1"/>
    <property type="molecule type" value="Genomic_DNA"/>
</dbReference>
<name>A0A6V7L7E6_9HYME</name>
<feature type="region of interest" description="Disordered" evidence="1">
    <location>
        <begin position="153"/>
        <end position="195"/>
    </location>
</feature>
<feature type="compositionally biased region" description="Polar residues" evidence="1">
    <location>
        <begin position="177"/>
        <end position="195"/>
    </location>
</feature>
<dbReference type="PANTHER" id="PTHR15921">
    <property type="entry name" value="PRE-MRNA CLEAVAGE COMPLEX II"/>
    <property type="match status" value="1"/>
</dbReference>
<accession>A0A6V7L7E6</accession>
<dbReference type="GO" id="GO:0003729">
    <property type="term" value="F:mRNA binding"/>
    <property type="evidence" value="ECO:0007669"/>
    <property type="project" value="InterPro"/>
</dbReference>
<reference evidence="3" key="1">
    <citation type="submission" date="2020-07" db="EMBL/GenBank/DDBJ databases">
        <authorList>
            <person name="Ferguson B K."/>
        </authorList>
    </citation>
    <scope>NUCLEOTIDE SEQUENCE</scope>
    <source>
        <strain evidence="3">L06</strain>
    </source>
</reference>
<dbReference type="GO" id="GO:0005737">
    <property type="term" value="C:cytoplasm"/>
    <property type="evidence" value="ECO:0007669"/>
    <property type="project" value="TreeGrafter"/>
</dbReference>
<dbReference type="InterPro" id="IPR045154">
    <property type="entry name" value="PCF11-like"/>
</dbReference>
<dbReference type="InterPro" id="IPR006569">
    <property type="entry name" value="CID_dom"/>
</dbReference>
<dbReference type="AlphaFoldDB" id="A0A6V7L7E6"/>
<gene>
    <name evidence="3" type="ORF">BBRV_LOCUS98579</name>
</gene>
<organism evidence="3">
    <name type="scientific">Bracon brevicornis</name>
    <dbReference type="NCBI Taxonomy" id="1563983"/>
    <lineage>
        <taxon>Eukaryota</taxon>
        <taxon>Metazoa</taxon>
        <taxon>Ecdysozoa</taxon>
        <taxon>Arthropoda</taxon>
        <taxon>Hexapoda</taxon>
        <taxon>Insecta</taxon>
        <taxon>Pterygota</taxon>
        <taxon>Neoptera</taxon>
        <taxon>Endopterygota</taxon>
        <taxon>Hymenoptera</taxon>
        <taxon>Apocrita</taxon>
        <taxon>Ichneumonoidea</taxon>
        <taxon>Braconidae</taxon>
        <taxon>Braconinae</taxon>
        <taxon>Bracon</taxon>
    </lineage>
</organism>
<dbReference type="GO" id="GO:0000993">
    <property type="term" value="F:RNA polymerase II complex binding"/>
    <property type="evidence" value="ECO:0007669"/>
    <property type="project" value="InterPro"/>
</dbReference>
<dbReference type="GO" id="GO:0031124">
    <property type="term" value="P:mRNA 3'-end processing"/>
    <property type="evidence" value="ECO:0007669"/>
    <property type="project" value="InterPro"/>
</dbReference>
<feature type="domain" description="CID" evidence="2">
    <location>
        <begin position="27"/>
        <end position="122"/>
    </location>
</feature>
<dbReference type="Pfam" id="PF04818">
    <property type="entry name" value="CID"/>
    <property type="match status" value="1"/>
</dbReference>
<evidence type="ECO:0000259" key="2">
    <source>
        <dbReference type="Pfam" id="PF04818"/>
    </source>
</evidence>
<dbReference type="SUPFAM" id="SSF48464">
    <property type="entry name" value="ENTH/VHS domain"/>
    <property type="match status" value="1"/>
</dbReference>
<protein>
    <recommendedName>
        <fullName evidence="2">CID domain-containing protein</fullName>
    </recommendedName>
</protein>
<sequence>MDNPSAPMAYGIYGPRLDFQMCQNMLKHLSHVNDKTPNGILNMVSQAFMYYIFRREVVAALRHHIHYCSQNDKLYAIYALHAIVHEGMEQGRDCYRDLFAEILIELFYTAFVQASSAMRSKLYLMRKAFNGMFKDELLYKLDVEIQTLDPAWPVRAEPPAPETKPPVEPKPAGKADSVNSSGQSTTTSEITPPRN</sequence>
<dbReference type="GO" id="GO:0005849">
    <property type="term" value="C:mRNA cleavage factor complex"/>
    <property type="evidence" value="ECO:0007669"/>
    <property type="project" value="TreeGrafter"/>
</dbReference>
<dbReference type="PANTHER" id="PTHR15921:SF3">
    <property type="entry name" value="PRE-MRNA CLEAVAGE COMPLEX 2 PROTEIN PCF11"/>
    <property type="match status" value="1"/>
</dbReference>
<dbReference type="Gene3D" id="1.25.40.90">
    <property type="match status" value="1"/>
</dbReference>
<dbReference type="InterPro" id="IPR008942">
    <property type="entry name" value="ENTH_VHS"/>
</dbReference>
<proteinExistence type="predicted"/>
<dbReference type="GO" id="GO:0006369">
    <property type="term" value="P:termination of RNA polymerase II transcription"/>
    <property type="evidence" value="ECO:0007669"/>
    <property type="project" value="InterPro"/>
</dbReference>
<evidence type="ECO:0000256" key="1">
    <source>
        <dbReference type="SAM" id="MobiDB-lite"/>
    </source>
</evidence>
<evidence type="ECO:0000313" key="3">
    <source>
        <dbReference type="EMBL" id="CAD1572043.1"/>
    </source>
</evidence>